<evidence type="ECO:0008006" key="4">
    <source>
        <dbReference type="Google" id="ProtNLM"/>
    </source>
</evidence>
<evidence type="ECO:0000313" key="3">
    <source>
        <dbReference type="Proteomes" id="UP000094412"/>
    </source>
</evidence>
<dbReference type="RefSeq" id="WP_065998040.1">
    <property type="nucleotide sequence ID" value="NZ_MDEO01000033.1"/>
</dbReference>
<accession>A0A1C2DN24</accession>
<protein>
    <recommendedName>
        <fullName evidence="4">NIPSNAP domain-containing protein</fullName>
    </recommendedName>
</protein>
<reference evidence="2 3" key="1">
    <citation type="submission" date="2016-08" db="EMBL/GenBank/DDBJ databases">
        <title>Whole genome sequence of Mesorhizobium sp. strain UASWS1009 isolated from industrial sewage.</title>
        <authorList>
            <person name="Crovadore J."/>
            <person name="Calmin G."/>
            <person name="Chablais R."/>
            <person name="Cochard B."/>
            <person name="Lefort F."/>
        </authorList>
    </citation>
    <scope>NUCLEOTIDE SEQUENCE [LARGE SCALE GENOMIC DNA]</scope>
    <source>
        <strain evidence="2 3">UASWS1009</strain>
    </source>
</reference>
<feature type="signal peptide" evidence="1">
    <location>
        <begin position="1"/>
        <end position="25"/>
    </location>
</feature>
<proteinExistence type="predicted"/>
<evidence type="ECO:0000256" key="1">
    <source>
        <dbReference type="SAM" id="SignalP"/>
    </source>
</evidence>
<dbReference type="OrthoDB" id="7391556at2"/>
<name>A0A1C2DN24_9HYPH</name>
<comment type="caution">
    <text evidence="2">The sequence shown here is derived from an EMBL/GenBank/DDBJ whole genome shotgun (WGS) entry which is preliminary data.</text>
</comment>
<keyword evidence="1" id="KW-0732">Signal</keyword>
<gene>
    <name evidence="2" type="ORF">QV13_14945</name>
</gene>
<dbReference type="EMBL" id="MDEO01000033">
    <property type="protein sequence ID" value="OCX16160.1"/>
    <property type="molecule type" value="Genomic_DNA"/>
</dbReference>
<evidence type="ECO:0000313" key="2">
    <source>
        <dbReference type="EMBL" id="OCX16160.1"/>
    </source>
</evidence>
<sequence length="142" mass="15395">MFEPSRRMLGVSALSALAIPALSWAGETAAIRSATRAFELTFLKAQDGDTTSLARFITLNWFEMDRIAVERGIITEYRMLISNEADQPWDVLVIVGYPSEAGYSGVTAEFEAIRTAHATATVDGKTLGQLGAIVSSRRLIPG</sequence>
<organism evidence="2 3">
    <name type="scientific">Mesorhizobium hungaricum</name>
    <dbReference type="NCBI Taxonomy" id="1566387"/>
    <lineage>
        <taxon>Bacteria</taxon>
        <taxon>Pseudomonadati</taxon>
        <taxon>Pseudomonadota</taxon>
        <taxon>Alphaproteobacteria</taxon>
        <taxon>Hyphomicrobiales</taxon>
        <taxon>Phyllobacteriaceae</taxon>
        <taxon>Mesorhizobium</taxon>
    </lineage>
</organism>
<feature type="chain" id="PRO_5008659522" description="NIPSNAP domain-containing protein" evidence="1">
    <location>
        <begin position="26"/>
        <end position="142"/>
    </location>
</feature>
<dbReference type="STRING" id="1566387.QV13_14945"/>
<dbReference type="AlphaFoldDB" id="A0A1C2DN24"/>
<keyword evidence="3" id="KW-1185">Reference proteome</keyword>
<dbReference type="Proteomes" id="UP000094412">
    <property type="component" value="Unassembled WGS sequence"/>
</dbReference>